<dbReference type="RefSeq" id="WP_211278350.1">
    <property type="nucleotide sequence ID" value="NZ_JBHLWS010000001.1"/>
</dbReference>
<dbReference type="PANTHER" id="PTHR38446:SF1">
    <property type="entry name" value="BLL0914 PROTEIN"/>
    <property type="match status" value="1"/>
</dbReference>
<reference evidence="2 3" key="1">
    <citation type="journal article" date="2017" name="BMC Genomics">
        <title>Comparative genomic and phylogenomic analyses of the Bifidobacteriaceae family.</title>
        <authorList>
            <person name="Lugli G.A."/>
            <person name="Milani C."/>
            <person name="Turroni F."/>
            <person name="Duranti S."/>
            <person name="Mancabelli L."/>
            <person name="Mangifesta M."/>
            <person name="Ferrario C."/>
            <person name="Modesto M."/>
            <person name="Mattarelli P."/>
            <person name="Jiri K."/>
            <person name="van Sinderen D."/>
            <person name="Ventura M."/>
        </authorList>
    </citation>
    <scope>NUCLEOTIDE SEQUENCE [LARGE SCALE GENOMIC DNA]</scope>
    <source>
        <strain evidence="2 3">DSM 24762</strain>
    </source>
</reference>
<comment type="caution">
    <text evidence="2">The sequence shown here is derived from an EMBL/GenBank/DDBJ whole genome shotgun (WGS) entry which is preliminary data.</text>
</comment>
<gene>
    <name evidence="2" type="ORF">ALMA_1507</name>
</gene>
<accession>A0A261F2A7</accession>
<organism evidence="2 3">
    <name type="scientific">Alloscardovia macacae</name>
    <dbReference type="NCBI Taxonomy" id="1160091"/>
    <lineage>
        <taxon>Bacteria</taxon>
        <taxon>Bacillati</taxon>
        <taxon>Actinomycetota</taxon>
        <taxon>Actinomycetes</taxon>
        <taxon>Bifidobacteriales</taxon>
        <taxon>Bifidobacteriaceae</taxon>
        <taxon>Alloscardovia</taxon>
    </lineage>
</organism>
<dbReference type="InterPro" id="IPR009732">
    <property type="entry name" value="DUF1304"/>
</dbReference>
<feature type="transmembrane region" description="Helical" evidence="1">
    <location>
        <begin position="114"/>
        <end position="130"/>
    </location>
</feature>
<dbReference type="Proteomes" id="UP000243657">
    <property type="component" value="Unassembled WGS sequence"/>
</dbReference>
<feature type="transmembrane region" description="Helical" evidence="1">
    <location>
        <begin position="84"/>
        <end position="102"/>
    </location>
</feature>
<dbReference type="AlphaFoldDB" id="A0A261F2A7"/>
<keyword evidence="1" id="KW-1133">Transmembrane helix</keyword>
<evidence type="ECO:0008006" key="4">
    <source>
        <dbReference type="Google" id="ProtNLM"/>
    </source>
</evidence>
<keyword evidence="1" id="KW-0472">Membrane</keyword>
<keyword evidence="1" id="KW-0812">Transmembrane</keyword>
<evidence type="ECO:0000313" key="2">
    <source>
        <dbReference type="EMBL" id="OZG53205.1"/>
    </source>
</evidence>
<evidence type="ECO:0000313" key="3">
    <source>
        <dbReference type="Proteomes" id="UP000243657"/>
    </source>
</evidence>
<name>A0A261F2A7_9BIFI</name>
<evidence type="ECO:0000256" key="1">
    <source>
        <dbReference type="SAM" id="Phobius"/>
    </source>
</evidence>
<proteinExistence type="predicted"/>
<dbReference type="EMBL" id="MWWT01000009">
    <property type="protein sequence ID" value="OZG53205.1"/>
    <property type="molecule type" value="Genomic_DNA"/>
</dbReference>
<keyword evidence="3" id="KW-1185">Reference proteome</keyword>
<feature type="transmembrane region" description="Helical" evidence="1">
    <location>
        <begin position="57"/>
        <end position="77"/>
    </location>
</feature>
<dbReference type="PANTHER" id="PTHR38446">
    <property type="entry name" value="BLL0914 PROTEIN"/>
    <property type="match status" value="1"/>
</dbReference>
<dbReference type="Pfam" id="PF06993">
    <property type="entry name" value="DUF1304"/>
    <property type="match status" value="1"/>
</dbReference>
<sequence>MNTFMIIASVFAFLAAALHVLIAYMEMFAWEGPLARKTFGGTPESARPFAFYAYNQGLYNGFLAIEVFVGLAVLFLGHVAVGSALVLAGTASMLCAALGLVLKDNSFATASAKQGSLPLLAVIFMVLGLVL</sequence>
<protein>
    <recommendedName>
        <fullName evidence="4">Epimerase</fullName>
    </recommendedName>
</protein>